<dbReference type="InterPro" id="IPR051783">
    <property type="entry name" value="NAD(P)-dependent_oxidoreduct"/>
</dbReference>
<keyword evidence="2" id="KW-1185">Reference proteome</keyword>
<dbReference type="PANTHER" id="PTHR48079:SF6">
    <property type="entry name" value="NAD(P)-BINDING DOMAIN-CONTAINING PROTEIN-RELATED"/>
    <property type="match status" value="1"/>
</dbReference>
<dbReference type="OrthoDB" id="9787292at2"/>
<dbReference type="Gene3D" id="3.40.50.720">
    <property type="entry name" value="NAD(P)-binding Rossmann-like Domain"/>
    <property type="match status" value="1"/>
</dbReference>
<proteinExistence type="predicted"/>
<dbReference type="KEGG" id="aez:C3E78_04455"/>
<protein>
    <submittedName>
        <fullName evidence="1">NAD(P)-dependent oxidoreductase</fullName>
    </submittedName>
</protein>
<gene>
    <name evidence="1" type="ORF">C3E78_04455</name>
</gene>
<sequence>MDDESLPDVLMVGCGDLGADIGLRLAARGHGVVAIRRRADLVPPPLVGVSADLSREVPVLPPLALGLLVVTLTARPRTEESYRATYVDGMARALDALDSAGQVPRRAVLISSTGVYGDATSDAPLDETTTPLPSDGPARMLLEAERVFTRRVPTGTVLRLSGLYGHSEPRLLQQVRAGEVTDPNRWTNRIHRDDAAGAAVHLLTLDGTPAGLYIGTDDEPALLGDVAAHLATGLDVPEPPAADPALGHGRRLSNARLRSTGWVPEHPTYREGYQA</sequence>
<evidence type="ECO:0000313" key="2">
    <source>
        <dbReference type="Proteomes" id="UP000244384"/>
    </source>
</evidence>
<dbReference type="GO" id="GO:0004029">
    <property type="term" value="F:aldehyde dehydrogenase (NAD+) activity"/>
    <property type="evidence" value="ECO:0007669"/>
    <property type="project" value="TreeGrafter"/>
</dbReference>
<name>A0A2S0WJL0_9ACTN</name>
<accession>A0A2S0WJL0</accession>
<dbReference type="PANTHER" id="PTHR48079">
    <property type="entry name" value="PROTEIN YEEZ"/>
    <property type="match status" value="1"/>
</dbReference>
<evidence type="ECO:0000313" key="1">
    <source>
        <dbReference type="EMBL" id="AWB91529.1"/>
    </source>
</evidence>
<dbReference type="GO" id="GO:0005737">
    <property type="term" value="C:cytoplasm"/>
    <property type="evidence" value="ECO:0007669"/>
    <property type="project" value="TreeGrafter"/>
</dbReference>
<dbReference type="InterPro" id="IPR036291">
    <property type="entry name" value="NAD(P)-bd_dom_sf"/>
</dbReference>
<accession>A0A5F2ETR5</accession>
<organism evidence="1 2">
    <name type="scientific">Aeromicrobium chenweiae</name>
    <dbReference type="NCBI Taxonomy" id="2079793"/>
    <lineage>
        <taxon>Bacteria</taxon>
        <taxon>Bacillati</taxon>
        <taxon>Actinomycetota</taxon>
        <taxon>Actinomycetes</taxon>
        <taxon>Propionibacteriales</taxon>
        <taxon>Nocardioidaceae</taxon>
        <taxon>Aeromicrobium</taxon>
    </lineage>
</organism>
<dbReference type="SUPFAM" id="SSF51735">
    <property type="entry name" value="NAD(P)-binding Rossmann-fold domains"/>
    <property type="match status" value="1"/>
</dbReference>
<dbReference type="Proteomes" id="UP000244384">
    <property type="component" value="Chromosome"/>
</dbReference>
<dbReference type="EMBL" id="CP026952">
    <property type="protein sequence ID" value="AWB91529.1"/>
    <property type="molecule type" value="Genomic_DNA"/>
</dbReference>
<reference evidence="2" key="1">
    <citation type="submission" date="2018-01" db="EMBL/GenBank/DDBJ databases">
        <authorList>
            <person name="Li J."/>
        </authorList>
    </citation>
    <scope>NUCLEOTIDE SEQUENCE [LARGE SCALE GENOMIC DNA]</scope>
    <source>
        <strain evidence="2">592</strain>
    </source>
</reference>
<dbReference type="AlphaFoldDB" id="A0A2S0WJL0"/>